<evidence type="ECO:0008006" key="4">
    <source>
        <dbReference type="Google" id="ProtNLM"/>
    </source>
</evidence>
<dbReference type="PROSITE" id="PS51257">
    <property type="entry name" value="PROKAR_LIPOPROTEIN"/>
    <property type="match status" value="1"/>
</dbReference>
<dbReference type="Proteomes" id="UP000267223">
    <property type="component" value="Unassembled WGS sequence"/>
</dbReference>
<dbReference type="OrthoDB" id="9801077at2"/>
<feature type="chain" id="PRO_5018210459" description="Beta-galactosidase" evidence="1">
    <location>
        <begin position="24"/>
        <end position="116"/>
    </location>
</feature>
<reference evidence="2 3" key="1">
    <citation type="submission" date="2018-11" db="EMBL/GenBank/DDBJ databases">
        <title>Draft genome sequence of Ferruginibacter sp. BO-59.</title>
        <authorList>
            <person name="Im W.T."/>
        </authorList>
    </citation>
    <scope>NUCLEOTIDE SEQUENCE [LARGE SCALE GENOMIC DNA]</scope>
    <source>
        <strain evidence="2 3">BO-59</strain>
    </source>
</reference>
<evidence type="ECO:0000313" key="3">
    <source>
        <dbReference type="Proteomes" id="UP000267223"/>
    </source>
</evidence>
<keyword evidence="1" id="KW-0732">Signal</keyword>
<evidence type="ECO:0000313" key="2">
    <source>
        <dbReference type="EMBL" id="RNI37361.1"/>
    </source>
</evidence>
<organism evidence="2 3">
    <name type="scientific">Hanamia caeni</name>
    <dbReference type="NCBI Taxonomy" id="2294116"/>
    <lineage>
        <taxon>Bacteria</taxon>
        <taxon>Pseudomonadati</taxon>
        <taxon>Bacteroidota</taxon>
        <taxon>Chitinophagia</taxon>
        <taxon>Chitinophagales</taxon>
        <taxon>Chitinophagaceae</taxon>
        <taxon>Hanamia</taxon>
    </lineage>
</organism>
<dbReference type="PANTHER" id="PTHR42732">
    <property type="entry name" value="BETA-GALACTOSIDASE"/>
    <property type="match status" value="1"/>
</dbReference>
<protein>
    <recommendedName>
        <fullName evidence="4">Beta-galactosidase</fullName>
    </recommendedName>
</protein>
<gene>
    <name evidence="2" type="ORF">EFY79_08155</name>
</gene>
<name>A0A3M9NI10_9BACT</name>
<dbReference type="InterPro" id="IPR051913">
    <property type="entry name" value="GH2_Domain-Containing"/>
</dbReference>
<sequence length="116" mass="13682">MRQKIYSFSFFSIFIIFSFACFSQTTRQKILFDNDWKFFKGEVKNGEAVKYNDASWRNVSLPHDWSIEGPFSQQWASATAYLPAGIGWYRKTFTLPQRMQNQHIFKKSLIISLFTA</sequence>
<keyword evidence="3" id="KW-1185">Reference proteome</keyword>
<comment type="caution">
    <text evidence="2">The sequence shown here is derived from an EMBL/GenBank/DDBJ whole genome shotgun (WGS) entry which is preliminary data.</text>
</comment>
<dbReference type="AlphaFoldDB" id="A0A3M9NI10"/>
<dbReference type="SUPFAM" id="SSF49785">
    <property type="entry name" value="Galactose-binding domain-like"/>
    <property type="match status" value="1"/>
</dbReference>
<dbReference type="Gene3D" id="2.60.120.260">
    <property type="entry name" value="Galactose-binding domain-like"/>
    <property type="match status" value="1"/>
</dbReference>
<dbReference type="EMBL" id="RJJR01000005">
    <property type="protein sequence ID" value="RNI37361.1"/>
    <property type="molecule type" value="Genomic_DNA"/>
</dbReference>
<dbReference type="InterPro" id="IPR008979">
    <property type="entry name" value="Galactose-bd-like_sf"/>
</dbReference>
<proteinExistence type="predicted"/>
<dbReference type="RefSeq" id="WP_123120202.1">
    <property type="nucleotide sequence ID" value="NZ_RJJR01000005.1"/>
</dbReference>
<feature type="signal peptide" evidence="1">
    <location>
        <begin position="1"/>
        <end position="23"/>
    </location>
</feature>
<accession>A0A3M9NI10</accession>
<evidence type="ECO:0000256" key="1">
    <source>
        <dbReference type="SAM" id="SignalP"/>
    </source>
</evidence>
<dbReference type="PANTHER" id="PTHR42732:SF1">
    <property type="entry name" value="BETA-MANNOSIDASE"/>
    <property type="match status" value="1"/>
</dbReference>